<protein>
    <submittedName>
        <fullName evidence="1">Uncharacterized protein</fullName>
    </submittedName>
</protein>
<evidence type="ECO:0000313" key="2">
    <source>
        <dbReference type="Proteomes" id="UP000216961"/>
    </source>
</evidence>
<name>A0AA91TW76_NIACI</name>
<reference evidence="1 2" key="1">
    <citation type="submission" date="2017-07" db="EMBL/GenBank/DDBJ databases">
        <title>Isolation and whole genome analysis of endospore-forming bacteria from heroin.</title>
        <authorList>
            <person name="Kalinowski J."/>
            <person name="Ahrens B."/>
            <person name="Al-Dilaimi A."/>
            <person name="Winkler A."/>
            <person name="Wibberg D."/>
            <person name="Schleenbecker U."/>
            <person name="Ruckert C."/>
            <person name="Wolfel R."/>
            <person name="Grass G."/>
        </authorList>
    </citation>
    <scope>NUCLEOTIDE SEQUENCE [LARGE SCALE GENOMIC DNA]</scope>
    <source>
        <strain evidence="1 2">7521-2</strain>
    </source>
</reference>
<dbReference type="Proteomes" id="UP000216961">
    <property type="component" value="Unassembled WGS sequence"/>
</dbReference>
<gene>
    <name evidence="1" type="ORF">CHH57_02045</name>
</gene>
<dbReference type="EMBL" id="NPBQ01000014">
    <property type="protein sequence ID" value="PAD84979.1"/>
    <property type="molecule type" value="Genomic_DNA"/>
</dbReference>
<accession>A0AA91TW76</accession>
<sequence>MNYSQRVESPANHICHMVAENEGITLSDKTRSDIFLTVRSVADYWKKDSDKLREENHAKRWNELKLWLMRYPLTKTVEDIQVVMAMLDRGEYIRDYKPKYIQQLEKEALSEK</sequence>
<dbReference type="RefSeq" id="WP_095328663.1">
    <property type="nucleotide sequence ID" value="NZ_NPBQ01000014.1"/>
</dbReference>
<proteinExistence type="predicted"/>
<organism evidence="1 2">
    <name type="scientific">Niallia circulans</name>
    <name type="common">Bacillus circulans</name>
    <dbReference type="NCBI Taxonomy" id="1397"/>
    <lineage>
        <taxon>Bacteria</taxon>
        <taxon>Bacillati</taxon>
        <taxon>Bacillota</taxon>
        <taxon>Bacilli</taxon>
        <taxon>Bacillales</taxon>
        <taxon>Bacillaceae</taxon>
        <taxon>Niallia</taxon>
    </lineage>
</organism>
<dbReference type="AlphaFoldDB" id="A0AA91TW76"/>
<comment type="caution">
    <text evidence="1">The sequence shown here is derived from an EMBL/GenBank/DDBJ whole genome shotgun (WGS) entry which is preliminary data.</text>
</comment>
<evidence type="ECO:0000313" key="1">
    <source>
        <dbReference type="EMBL" id="PAD84979.1"/>
    </source>
</evidence>